<dbReference type="CDD" id="cd09137">
    <property type="entry name" value="PLDc_PGS1_euk_2"/>
    <property type="match status" value="1"/>
</dbReference>
<dbReference type="GO" id="GO:0005739">
    <property type="term" value="C:mitochondrion"/>
    <property type="evidence" value="ECO:0007669"/>
    <property type="project" value="UniProtKB-SubCell"/>
</dbReference>
<gene>
    <name evidence="13" type="ORF">TBIB3V08_LOCUS9445</name>
</gene>
<keyword evidence="11" id="KW-0496">Mitochondrion</keyword>
<dbReference type="EMBL" id="OD568575">
    <property type="protein sequence ID" value="CAD7447129.1"/>
    <property type="molecule type" value="Genomic_DNA"/>
</dbReference>
<keyword evidence="6" id="KW-0677">Repeat</keyword>
<evidence type="ECO:0000313" key="13">
    <source>
        <dbReference type="EMBL" id="CAD7447129.1"/>
    </source>
</evidence>
<organism evidence="13">
    <name type="scientific">Timema bartmani</name>
    <dbReference type="NCBI Taxonomy" id="61472"/>
    <lineage>
        <taxon>Eukaryota</taxon>
        <taxon>Metazoa</taxon>
        <taxon>Ecdysozoa</taxon>
        <taxon>Arthropoda</taxon>
        <taxon>Hexapoda</taxon>
        <taxon>Insecta</taxon>
        <taxon>Pterygota</taxon>
        <taxon>Neoptera</taxon>
        <taxon>Polyneoptera</taxon>
        <taxon>Phasmatodea</taxon>
        <taxon>Timematodea</taxon>
        <taxon>Timematoidea</taxon>
        <taxon>Timematidae</taxon>
        <taxon>Timema</taxon>
    </lineage>
</organism>
<dbReference type="SMART" id="SM00155">
    <property type="entry name" value="PLDc"/>
    <property type="match status" value="2"/>
</dbReference>
<dbReference type="UniPathway" id="UPA00084">
    <property type="reaction ID" value="UER00503"/>
</dbReference>
<evidence type="ECO:0000256" key="9">
    <source>
        <dbReference type="ARBA" id="ARBA00023264"/>
    </source>
</evidence>
<evidence type="ECO:0000256" key="10">
    <source>
        <dbReference type="ARBA" id="ARBA00048586"/>
    </source>
</evidence>
<dbReference type="AlphaFoldDB" id="A0A7R9F5F2"/>
<dbReference type="CDD" id="cd09135">
    <property type="entry name" value="PLDc_PGS1_euk_1"/>
    <property type="match status" value="1"/>
</dbReference>
<keyword evidence="4 11" id="KW-0444">Lipid biosynthesis</keyword>
<evidence type="ECO:0000256" key="6">
    <source>
        <dbReference type="ARBA" id="ARBA00022737"/>
    </source>
</evidence>
<dbReference type="InterPro" id="IPR001736">
    <property type="entry name" value="PLipase_D/transphosphatidylase"/>
</dbReference>
<dbReference type="GO" id="GO:0008444">
    <property type="term" value="F:CDP-diacylglycerol-glycerol-3-phosphate 3-phosphatidyltransferase activity"/>
    <property type="evidence" value="ECO:0007669"/>
    <property type="project" value="UniProtKB-EC"/>
</dbReference>
<dbReference type="GO" id="GO:0005524">
    <property type="term" value="F:ATP binding"/>
    <property type="evidence" value="ECO:0007669"/>
    <property type="project" value="UniProtKB-KW"/>
</dbReference>
<feature type="domain" description="PLD phosphodiesterase" evidence="12">
    <location>
        <begin position="151"/>
        <end position="177"/>
    </location>
</feature>
<dbReference type="EC" id="2.7.8.5" evidence="11"/>
<dbReference type="PANTHER" id="PTHR12586">
    <property type="entry name" value="CDP-DIACYLGLYCEROL--SERINE O-PHOSPHATIDYLTRANSFERASE"/>
    <property type="match status" value="1"/>
</dbReference>
<comment type="similarity">
    <text evidence="3 11">Belongs to the CDP-alcohol phosphatidyltransferase class-II family.</text>
</comment>
<keyword evidence="5 11" id="KW-0808">Transferase</keyword>
<evidence type="ECO:0000256" key="1">
    <source>
        <dbReference type="ARBA" id="ARBA00003537"/>
    </source>
</evidence>
<comment type="pathway">
    <text evidence="2 11">Phospholipid metabolism; phosphatidylglycerol biosynthesis; phosphatidylglycerol from CDP-diacylglycerol: step 1/2.</text>
</comment>
<dbReference type="SUPFAM" id="SSF56024">
    <property type="entry name" value="Phospholipase D/nuclease"/>
    <property type="match status" value="2"/>
</dbReference>
<comment type="catalytic activity">
    <reaction evidence="10 11">
        <text>a CDP-1,2-diacyl-sn-glycerol + sn-glycerol 3-phosphate = a 1,2-diacyl-sn-glycero-3-phospho-(1'-sn-glycero-3'-phosphate) + CMP + H(+)</text>
        <dbReference type="Rhea" id="RHEA:12593"/>
        <dbReference type="ChEBI" id="CHEBI:15378"/>
        <dbReference type="ChEBI" id="CHEBI:57597"/>
        <dbReference type="ChEBI" id="CHEBI:58332"/>
        <dbReference type="ChEBI" id="CHEBI:60110"/>
        <dbReference type="ChEBI" id="CHEBI:60377"/>
        <dbReference type="EC" id="2.7.8.5"/>
    </reaction>
</comment>
<dbReference type="PROSITE" id="PS50035">
    <property type="entry name" value="PLD"/>
    <property type="match status" value="1"/>
</dbReference>
<evidence type="ECO:0000259" key="12">
    <source>
        <dbReference type="PROSITE" id="PS50035"/>
    </source>
</evidence>
<sequence>MPNKSYTHKMSLSNVINSPVFTWLRSKAPGFSLNGNKVSVISEPSVFHETLLSQCLSSKRRITLVSLYLGTGILEEKLVSSIQQNLKESNGSVRVKILLDYTRGSRGSHNSRTMLLPLLDKYQKSCQVCLYHTPSLREPLRSLLPQRYNELVGLQHMKLYLFDDSIIISGANLSKDYFTNRQDRYVLIEDCKPLADFYDALVSRVCNFSLQLDKANQVQLHESWDIHPYKGDKERFTAAARQHIWGLYGSAIAENNQDKVEALQEADTMIFPLVEMGELGLHQDSEVTRHLLESAQDGSTVHLSSGYFNLTQDYIDCLLHRSYANYHILMAHPTANGFYGAKGLAGAIPAAYTLLATKFLRHIQHADQENRVFVYEFQRPGWTFHSKGLWYSPPGSLLPTLTLVGSSNFGARSVSRDLETQVAILTSNPKLQQNLAKERDQLFSRGTLFTRNIISKPERIVPFWVHGAARLFRNYF</sequence>
<dbReference type="PIRSF" id="PIRSF000850">
    <property type="entry name" value="Phospholipase_D_PSS"/>
    <property type="match status" value="1"/>
</dbReference>
<evidence type="ECO:0000256" key="7">
    <source>
        <dbReference type="ARBA" id="ARBA00023098"/>
    </source>
</evidence>
<keyword evidence="9 11" id="KW-1208">Phospholipid metabolism</keyword>
<name>A0A7R9F5F2_9NEOP</name>
<dbReference type="GO" id="GO:0032049">
    <property type="term" value="P:cardiolipin biosynthetic process"/>
    <property type="evidence" value="ECO:0007669"/>
    <property type="project" value="InterPro"/>
</dbReference>
<evidence type="ECO:0000256" key="11">
    <source>
        <dbReference type="RuleBase" id="RU365024"/>
    </source>
</evidence>
<keyword evidence="7 11" id="KW-0443">Lipid metabolism</keyword>
<evidence type="ECO:0000256" key="5">
    <source>
        <dbReference type="ARBA" id="ARBA00022679"/>
    </source>
</evidence>
<evidence type="ECO:0000256" key="4">
    <source>
        <dbReference type="ARBA" id="ARBA00022516"/>
    </source>
</evidence>
<keyword evidence="11" id="KW-0547">Nucleotide-binding</keyword>
<evidence type="ECO:0000256" key="8">
    <source>
        <dbReference type="ARBA" id="ARBA00023209"/>
    </source>
</evidence>
<accession>A0A7R9F5F2</accession>
<proteinExistence type="inferred from homology"/>
<dbReference type="PANTHER" id="PTHR12586:SF1">
    <property type="entry name" value="CDP-DIACYLGLYCEROL--GLYCEROL-3-PHOSPHATE 3-PHOSPHATIDYLTRANSFERASE, MITOCHONDRIAL"/>
    <property type="match status" value="1"/>
</dbReference>
<dbReference type="InterPro" id="IPR016270">
    <property type="entry name" value="PGS1"/>
</dbReference>
<protein>
    <recommendedName>
        <fullName evidence="11">CDP-diacylglycerol--glycerol-3-phosphate 3-phosphatidyltransferase</fullName>
        <ecNumber evidence="11">2.7.8.5</ecNumber>
    </recommendedName>
</protein>
<keyword evidence="11" id="KW-0067">ATP-binding</keyword>
<comment type="subcellular location">
    <subcellularLocation>
        <location evidence="11">Mitochondrion</location>
    </subcellularLocation>
</comment>
<comment type="function">
    <text evidence="1 11">Functions in the biosynthesis of the anionic phospholipids phosphatidylglycerol and cardiolipin.</text>
</comment>
<keyword evidence="8 11" id="KW-0594">Phospholipid biosynthesis</keyword>
<reference evidence="13" key="1">
    <citation type="submission" date="2020-11" db="EMBL/GenBank/DDBJ databases">
        <authorList>
            <person name="Tran Van P."/>
        </authorList>
    </citation>
    <scope>NUCLEOTIDE SEQUENCE</scope>
</reference>
<evidence type="ECO:0000256" key="3">
    <source>
        <dbReference type="ARBA" id="ARBA00010682"/>
    </source>
</evidence>
<evidence type="ECO:0000256" key="2">
    <source>
        <dbReference type="ARBA" id="ARBA00005042"/>
    </source>
</evidence>
<dbReference type="Gene3D" id="3.30.870.10">
    <property type="entry name" value="Endonuclease Chain A"/>
    <property type="match status" value="2"/>
</dbReference>